<dbReference type="InterPro" id="IPR027417">
    <property type="entry name" value="P-loop_NTPase"/>
</dbReference>
<name>A0A855SAB6_PHOAN</name>
<dbReference type="AlphaFoldDB" id="A0A855SAB6"/>
<evidence type="ECO:0000259" key="2">
    <source>
        <dbReference type="PROSITE" id="PS51724"/>
    </source>
</evidence>
<gene>
    <name evidence="3" type="ORF">C0W41_16730</name>
</gene>
<dbReference type="Pfam" id="PF05036">
    <property type="entry name" value="SPOR"/>
    <property type="match status" value="1"/>
</dbReference>
<dbReference type="EMBL" id="PYOY01000010">
    <property type="protein sequence ID" value="PSX05720.1"/>
    <property type="molecule type" value="Genomic_DNA"/>
</dbReference>
<dbReference type="Pfam" id="PF13401">
    <property type="entry name" value="AAA_22"/>
    <property type="match status" value="1"/>
</dbReference>
<evidence type="ECO:0000313" key="4">
    <source>
        <dbReference type="Proteomes" id="UP000241440"/>
    </source>
</evidence>
<feature type="transmembrane region" description="Helical" evidence="1">
    <location>
        <begin position="238"/>
        <end position="256"/>
    </location>
</feature>
<dbReference type="GO" id="GO:0016887">
    <property type="term" value="F:ATP hydrolysis activity"/>
    <property type="evidence" value="ECO:0007669"/>
    <property type="project" value="InterPro"/>
</dbReference>
<keyword evidence="1" id="KW-0472">Membrane</keyword>
<keyword evidence="3" id="KW-0132">Cell division</keyword>
<dbReference type="InterPro" id="IPR036680">
    <property type="entry name" value="SPOR-like_sf"/>
</dbReference>
<dbReference type="Proteomes" id="UP000241440">
    <property type="component" value="Unassembled WGS sequence"/>
</dbReference>
<dbReference type="InterPro" id="IPR049945">
    <property type="entry name" value="AAA_22"/>
</dbReference>
<dbReference type="RefSeq" id="WP_045083870.1">
    <property type="nucleotide sequence ID" value="NZ_JZSV01000008.1"/>
</dbReference>
<dbReference type="InterPro" id="IPR007730">
    <property type="entry name" value="SPOR-like_dom"/>
</dbReference>
<dbReference type="PROSITE" id="PS51724">
    <property type="entry name" value="SPOR"/>
    <property type="match status" value="1"/>
</dbReference>
<keyword evidence="1" id="KW-0812">Transmembrane</keyword>
<evidence type="ECO:0000313" key="3">
    <source>
        <dbReference type="EMBL" id="PSX05720.1"/>
    </source>
</evidence>
<reference evidence="3 4" key="1">
    <citation type="submission" date="2018-01" db="EMBL/GenBank/DDBJ databases">
        <title>Whole genome sequencing of Histamine producing bacteria.</title>
        <authorList>
            <person name="Butler K."/>
        </authorList>
    </citation>
    <scope>NUCLEOTIDE SEQUENCE [LARGE SCALE GENOMIC DNA]</scope>
    <source>
        <strain evidence="3 4">A2-1</strain>
    </source>
</reference>
<protein>
    <submittedName>
        <fullName evidence="3">Cell division protein DamX</fullName>
    </submittedName>
</protein>
<dbReference type="PANTHER" id="PTHR35894">
    <property type="entry name" value="GENERAL SECRETION PATHWAY PROTEIN A-RELATED"/>
    <property type="match status" value="1"/>
</dbReference>
<evidence type="ECO:0000256" key="1">
    <source>
        <dbReference type="SAM" id="Phobius"/>
    </source>
</evidence>
<dbReference type="SUPFAM" id="SSF52540">
    <property type="entry name" value="P-loop containing nucleoside triphosphate hydrolases"/>
    <property type="match status" value="1"/>
</dbReference>
<dbReference type="Gene3D" id="3.40.50.300">
    <property type="entry name" value="P-loop containing nucleotide triphosphate hydrolases"/>
    <property type="match status" value="1"/>
</dbReference>
<accession>A0A855SAB6</accession>
<keyword evidence="1" id="KW-1133">Transmembrane helix</keyword>
<dbReference type="PANTHER" id="PTHR35894:SF7">
    <property type="entry name" value="GENERAL SECRETION PATHWAY PROTEIN A-RELATED"/>
    <property type="match status" value="1"/>
</dbReference>
<comment type="caution">
    <text evidence="3">The sequence shown here is derived from an EMBL/GenBank/DDBJ whole genome shotgun (WGS) entry which is preliminary data.</text>
</comment>
<organism evidence="3 4">
    <name type="scientific">Photobacterium angustum</name>
    <dbReference type="NCBI Taxonomy" id="661"/>
    <lineage>
        <taxon>Bacteria</taxon>
        <taxon>Pseudomonadati</taxon>
        <taxon>Pseudomonadota</taxon>
        <taxon>Gammaproteobacteria</taxon>
        <taxon>Vibrionales</taxon>
        <taxon>Vibrionaceae</taxon>
        <taxon>Photobacterium</taxon>
    </lineage>
</organism>
<dbReference type="GO" id="GO:0051301">
    <property type="term" value="P:cell division"/>
    <property type="evidence" value="ECO:0007669"/>
    <property type="project" value="UniProtKB-KW"/>
</dbReference>
<proteinExistence type="predicted"/>
<dbReference type="GO" id="GO:0042834">
    <property type="term" value="F:peptidoglycan binding"/>
    <property type="evidence" value="ECO:0007669"/>
    <property type="project" value="InterPro"/>
</dbReference>
<sequence length="531" mass="59086">MRSTLEAKNLDLDSQIQLLSRVQFITRFSSHLILLNGTQGSGKTWLAHQYLENYAQHAEQALLTCTDDQTQLQQRTLLLQQFHPTPMFNEQDSLSQSAEHLLPEKINFVIIIDNAHFLAPELLAELWALVRQTEMHSGWQINVLLFADPNAITQSFGDIVRSIGPALLELEISELSPNEISQFSEMLLNDEQLGSQHRRDIKSRLARVEPRPGALQQLPQQDVTDMSTGSRRLPPTQLLIGLIVIVCIIIAGWFGFKALQETKAIEAQPIVADPIKNTDIVIDEKPLPTEINSEGLTVGRAENEAQRVVVPSPLIDAIIDEQRVGGTGKSVAQEFAKEVLFVPVQNEPVISGDVATQTHQQVVSGNTAIPKGETNLTAQSASGRNIISDDSRPLPAVVKVKKPEAKSSATAMIVKSDNKSRPLKKEIVTQSPIKLANTAPILAINKRHYAIQLSASMSWNETKAFVEKNKIQSSARIYKTRRDGKIWFIVISGDYTTVTRARSAIKVLPKQLKALSPWPKSYRKIQQEIER</sequence>
<keyword evidence="3" id="KW-0131">Cell cycle</keyword>
<feature type="domain" description="SPOR" evidence="2">
    <location>
        <begin position="443"/>
        <end position="521"/>
    </location>
</feature>
<dbReference type="GeneID" id="61231063"/>
<dbReference type="Gene3D" id="3.30.70.1070">
    <property type="entry name" value="Sporulation related repeat"/>
    <property type="match status" value="1"/>
</dbReference>
<dbReference type="InterPro" id="IPR052026">
    <property type="entry name" value="ExeA_AAA_ATPase_DNA-bind"/>
</dbReference>